<dbReference type="InterPro" id="IPR000719">
    <property type="entry name" value="Prot_kinase_dom"/>
</dbReference>
<evidence type="ECO:0000256" key="7">
    <source>
        <dbReference type="ARBA" id="ARBA00022729"/>
    </source>
</evidence>
<keyword evidence="6" id="KW-0812">Transmembrane</keyword>
<organism evidence="15 16">
    <name type="scientific">Chiloscyllium punctatum</name>
    <name type="common">Brownbanded bambooshark</name>
    <name type="synonym">Hemiscyllium punctatum</name>
    <dbReference type="NCBI Taxonomy" id="137246"/>
    <lineage>
        <taxon>Eukaryota</taxon>
        <taxon>Metazoa</taxon>
        <taxon>Chordata</taxon>
        <taxon>Craniata</taxon>
        <taxon>Vertebrata</taxon>
        <taxon>Chondrichthyes</taxon>
        <taxon>Elasmobranchii</taxon>
        <taxon>Galeomorphii</taxon>
        <taxon>Galeoidea</taxon>
        <taxon>Orectolobiformes</taxon>
        <taxon>Hemiscylliidae</taxon>
        <taxon>Chiloscyllium</taxon>
    </lineage>
</organism>
<name>A0A401TJJ9_CHIPU</name>
<keyword evidence="11" id="KW-1133">Transmembrane helix</keyword>
<evidence type="ECO:0000256" key="3">
    <source>
        <dbReference type="ARBA" id="ARBA00012401"/>
    </source>
</evidence>
<dbReference type="PANTHER" id="PTHR23255">
    <property type="entry name" value="TRANSFORMING GROWTH FACTOR-BETA RECEPTOR TYPE I AND II"/>
    <property type="match status" value="1"/>
</dbReference>
<dbReference type="GO" id="GO:0005024">
    <property type="term" value="F:transforming growth factor beta receptor activity"/>
    <property type="evidence" value="ECO:0007669"/>
    <property type="project" value="TreeGrafter"/>
</dbReference>
<dbReference type="PROSITE" id="PS50011">
    <property type="entry name" value="PROTEIN_KINASE_DOM"/>
    <property type="match status" value="1"/>
</dbReference>
<evidence type="ECO:0000256" key="2">
    <source>
        <dbReference type="ARBA" id="ARBA00009605"/>
    </source>
</evidence>
<dbReference type="InterPro" id="IPR000333">
    <property type="entry name" value="TGFB_receptor"/>
</dbReference>
<comment type="similarity">
    <text evidence="2">Belongs to the protein kinase superfamily. TKL Ser/Thr protein kinase family. TGFB receptor subfamily.</text>
</comment>
<dbReference type="PANTHER" id="PTHR23255:SF49">
    <property type="entry name" value="ANTI-MUELLERIAN HORMONE TYPE-2 RECEPTOR"/>
    <property type="match status" value="1"/>
</dbReference>
<keyword evidence="7" id="KW-0732">Signal</keyword>
<dbReference type="PROSITE" id="PS00109">
    <property type="entry name" value="PROTEIN_KINASE_TYR"/>
    <property type="match status" value="1"/>
</dbReference>
<evidence type="ECO:0000313" key="16">
    <source>
        <dbReference type="Proteomes" id="UP000287033"/>
    </source>
</evidence>
<evidence type="ECO:0000256" key="6">
    <source>
        <dbReference type="ARBA" id="ARBA00022692"/>
    </source>
</evidence>
<evidence type="ECO:0000256" key="10">
    <source>
        <dbReference type="ARBA" id="ARBA00022840"/>
    </source>
</evidence>
<dbReference type="GO" id="GO:0005886">
    <property type="term" value="C:plasma membrane"/>
    <property type="evidence" value="ECO:0007669"/>
    <property type="project" value="TreeGrafter"/>
</dbReference>
<evidence type="ECO:0000259" key="14">
    <source>
        <dbReference type="PROSITE" id="PS50011"/>
    </source>
</evidence>
<proteinExistence type="inferred from homology"/>
<dbReference type="AlphaFoldDB" id="A0A401TJJ9"/>
<evidence type="ECO:0000256" key="12">
    <source>
        <dbReference type="ARBA" id="ARBA00023136"/>
    </source>
</evidence>
<feature type="domain" description="Protein kinase" evidence="14">
    <location>
        <begin position="1"/>
        <end position="93"/>
    </location>
</feature>
<keyword evidence="13" id="KW-0675">Receptor</keyword>
<keyword evidence="5" id="KW-0808">Transferase</keyword>
<accession>A0A401TJJ9</accession>
<dbReference type="InterPro" id="IPR011009">
    <property type="entry name" value="Kinase-like_dom_sf"/>
</dbReference>
<dbReference type="EC" id="2.7.11.30" evidence="3"/>
<keyword evidence="9" id="KW-0418">Kinase</keyword>
<keyword evidence="12" id="KW-0472">Membrane</keyword>
<dbReference type="OrthoDB" id="547665at2759"/>
<dbReference type="GO" id="GO:0030509">
    <property type="term" value="P:BMP signaling pathway"/>
    <property type="evidence" value="ECO:0007669"/>
    <property type="project" value="TreeGrafter"/>
</dbReference>
<sequence>MCGFGDFLFHSLPPCCVAGAGYHKPVIVHRDLSSRNILVKDDGTCAISDFGVSVALGPGWSSSEQLYTVTLTETLRKCGIRYSAPPHQPNKTK</sequence>
<dbReference type="STRING" id="137246.A0A401TJJ9"/>
<dbReference type="InterPro" id="IPR008266">
    <property type="entry name" value="Tyr_kinase_AS"/>
</dbReference>
<keyword evidence="10" id="KW-0067">ATP-binding</keyword>
<dbReference type="GO" id="GO:0005524">
    <property type="term" value="F:ATP binding"/>
    <property type="evidence" value="ECO:0007669"/>
    <property type="project" value="UniProtKB-KW"/>
</dbReference>
<dbReference type="InterPro" id="IPR001245">
    <property type="entry name" value="Ser-Thr/Tyr_kinase_cat_dom"/>
</dbReference>
<keyword evidence="4" id="KW-0723">Serine/threonine-protein kinase</keyword>
<keyword evidence="16" id="KW-1185">Reference proteome</keyword>
<dbReference type="SUPFAM" id="SSF56112">
    <property type="entry name" value="Protein kinase-like (PK-like)"/>
    <property type="match status" value="1"/>
</dbReference>
<comment type="subcellular location">
    <subcellularLocation>
        <location evidence="1">Membrane</location>
        <topology evidence="1">Single-pass type I membrane protein</topology>
    </subcellularLocation>
</comment>
<evidence type="ECO:0000256" key="4">
    <source>
        <dbReference type="ARBA" id="ARBA00022527"/>
    </source>
</evidence>
<gene>
    <name evidence="15" type="ORF">chiPu_0026598</name>
</gene>
<evidence type="ECO:0000256" key="8">
    <source>
        <dbReference type="ARBA" id="ARBA00022741"/>
    </source>
</evidence>
<keyword evidence="8" id="KW-0547">Nucleotide-binding</keyword>
<evidence type="ECO:0000256" key="1">
    <source>
        <dbReference type="ARBA" id="ARBA00004479"/>
    </source>
</evidence>
<evidence type="ECO:0000256" key="13">
    <source>
        <dbReference type="ARBA" id="ARBA00023170"/>
    </source>
</evidence>
<dbReference type="Proteomes" id="UP000287033">
    <property type="component" value="Unassembled WGS sequence"/>
</dbReference>
<evidence type="ECO:0000256" key="9">
    <source>
        <dbReference type="ARBA" id="ARBA00022777"/>
    </source>
</evidence>
<protein>
    <recommendedName>
        <fullName evidence="3">receptor protein serine/threonine kinase</fullName>
        <ecNumber evidence="3">2.7.11.30</ecNumber>
    </recommendedName>
</protein>
<dbReference type="EMBL" id="BEZZ01083604">
    <property type="protein sequence ID" value="GCC42830.1"/>
    <property type="molecule type" value="Genomic_DNA"/>
</dbReference>
<dbReference type="GO" id="GO:0043235">
    <property type="term" value="C:receptor complex"/>
    <property type="evidence" value="ECO:0007669"/>
    <property type="project" value="TreeGrafter"/>
</dbReference>
<reference evidence="15 16" key="1">
    <citation type="journal article" date="2018" name="Nat. Ecol. Evol.">
        <title>Shark genomes provide insights into elasmobranch evolution and the origin of vertebrates.</title>
        <authorList>
            <person name="Hara Y"/>
            <person name="Yamaguchi K"/>
            <person name="Onimaru K"/>
            <person name="Kadota M"/>
            <person name="Koyanagi M"/>
            <person name="Keeley SD"/>
            <person name="Tatsumi K"/>
            <person name="Tanaka K"/>
            <person name="Motone F"/>
            <person name="Kageyama Y"/>
            <person name="Nozu R"/>
            <person name="Adachi N"/>
            <person name="Nishimura O"/>
            <person name="Nakagawa R"/>
            <person name="Tanegashima C"/>
            <person name="Kiyatake I"/>
            <person name="Matsumoto R"/>
            <person name="Murakumo K"/>
            <person name="Nishida K"/>
            <person name="Terakita A"/>
            <person name="Kuratani S"/>
            <person name="Sato K"/>
            <person name="Hyodo S Kuraku.S."/>
        </authorList>
    </citation>
    <scope>NUCLEOTIDE SEQUENCE [LARGE SCALE GENOMIC DNA]</scope>
</reference>
<evidence type="ECO:0000256" key="5">
    <source>
        <dbReference type="ARBA" id="ARBA00022679"/>
    </source>
</evidence>
<dbReference type="Pfam" id="PF07714">
    <property type="entry name" value="PK_Tyr_Ser-Thr"/>
    <property type="match status" value="1"/>
</dbReference>
<evidence type="ECO:0000256" key="11">
    <source>
        <dbReference type="ARBA" id="ARBA00022989"/>
    </source>
</evidence>
<comment type="caution">
    <text evidence="15">The sequence shown here is derived from an EMBL/GenBank/DDBJ whole genome shotgun (WGS) entry which is preliminary data.</text>
</comment>
<dbReference type="Gene3D" id="1.10.510.10">
    <property type="entry name" value="Transferase(Phosphotransferase) domain 1"/>
    <property type="match status" value="1"/>
</dbReference>
<evidence type="ECO:0000313" key="15">
    <source>
        <dbReference type="EMBL" id="GCC42830.1"/>
    </source>
</evidence>